<feature type="compositionally biased region" description="Basic residues" evidence="1">
    <location>
        <begin position="371"/>
        <end position="380"/>
    </location>
</feature>
<feature type="compositionally biased region" description="Pro residues" evidence="1">
    <location>
        <begin position="1047"/>
        <end position="1057"/>
    </location>
</feature>
<feature type="region of interest" description="Disordered" evidence="1">
    <location>
        <begin position="1"/>
        <end position="384"/>
    </location>
</feature>
<evidence type="ECO:0000313" key="3">
    <source>
        <dbReference type="Proteomes" id="UP001341245"/>
    </source>
</evidence>
<feature type="compositionally biased region" description="Acidic residues" evidence="1">
    <location>
        <begin position="168"/>
        <end position="197"/>
    </location>
</feature>
<organism evidence="2 3">
    <name type="scientific">Aureobasidium pullulans</name>
    <name type="common">Black yeast</name>
    <name type="synonym">Pullularia pullulans</name>
    <dbReference type="NCBI Taxonomy" id="5580"/>
    <lineage>
        <taxon>Eukaryota</taxon>
        <taxon>Fungi</taxon>
        <taxon>Dikarya</taxon>
        <taxon>Ascomycota</taxon>
        <taxon>Pezizomycotina</taxon>
        <taxon>Dothideomycetes</taxon>
        <taxon>Dothideomycetidae</taxon>
        <taxon>Dothideales</taxon>
        <taxon>Saccotheciaceae</taxon>
        <taxon>Aureobasidium</taxon>
    </lineage>
</organism>
<dbReference type="EMBL" id="JASGXD010000008">
    <property type="protein sequence ID" value="KAK6004157.1"/>
    <property type="molecule type" value="Genomic_DNA"/>
</dbReference>
<sequence length="1118" mass="121018">MELRRKRAATPQKPSRLQPTEPLHMTTRAASKTASSNGGSSRRGSLYSNGQISPMAVIENEGERYPKRRRVSMVSKSTPTGAVYTSQSSSSRPSTRSMSGGNLHSIAESSPVPRRKRKRTSDVTAENISVAQPIRSMDEFERALQSPATKRQPPRKAKRSSYSSQDQDTAEEDDEDSVDSDAEAAEDDLKDTVESFDDSQMSTNDHDTEALRHSINGITNGAVGSFDEDDSMHDAEASGNGVQNFSAQQAGQILGPDDTAEQPDDTQPDDSAPHGSMNSQEDVLETGLDGDDAERGSDEDAGLENSRDELTLPKQIGIATLDPTPVVSAAASPVGSNQDSNADQESPTKQSASVLTGGVLTASQDGEKPVKRLPGRRRAPHANPKVEAALRRQLHLRMAYRAVAKNLKPILAELAKRSLGSIHESTEAHTTFSEFPNVKNGLKENFERRLAWIQKQKDLNKQRLDDILAEQTAMRRRNFEHIAQNIKDDMIIRLQHDFLNTLRQQQQAEDDDYSDDEGDDVIPSLRRVTAKGALRGILGPEYHWRSRPALETERLFNEMYERHQFACEHLQHDEKSALEDPRPFTTFDPVVREAADAQHKMRELLAALGEAAEEVSRPSPVPVVEVPRAIPVIPNNEALGLLMLAEASGTANVATPAQFENTLVPQKDAPSDIPSRQDNLSVPRPSMSRAGSVATSAPSISTPAKSLEEPVPETRLPTTTPISFSQAVLEPSTTQTAPLFPRSTQHEQQEQRPQSGLPQLPPIGQVVASQSHADSIPQAVTTSSSLPTPSKSGPTDFWSSLAVNSIKTNPQGKAEFAQKAGVQQTTTAEQLPSSGADIANTEERESRPSLSGSSTTLEPLHQTLRNTSDSFGPLLDRPGDLDDPKPRKMPAPKKSLYGPWPRSRNYNPLDRSTSTTSTAPSQPNLPGIHPRPSSGLGGTGPYSTSEPRQTNYAPAPPPALPGFSNSAPQSAPYGSTPIYGAAPPPPYAYEQRGPYPPITPYAPPGGFASVPGGPLQQGQGPPPFYGGPHSLPPPSQQQQGGYGPPIASRPPPTPPAYGPQYGGQPILPANHDPRFGPNGQPATNNAGPAFAQYQQHDGRRRRNQSLGHREFQHYHGPR</sequence>
<comment type="caution">
    <text evidence="2">The sequence shown here is derived from an EMBL/GenBank/DDBJ whole genome shotgun (WGS) entry which is preliminary data.</text>
</comment>
<keyword evidence="3" id="KW-1185">Reference proteome</keyword>
<feature type="compositionally biased region" description="Basic and acidic residues" evidence="1">
    <location>
        <begin position="877"/>
        <end position="886"/>
    </location>
</feature>
<feature type="compositionally biased region" description="Low complexity" evidence="1">
    <location>
        <begin position="781"/>
        <end position="795"/>
    </location>
</feature>
<feature type="compositionally biased region" description="Low complexity" evidence="1">
    <location>
        <begin position="35"/>
        <end position="50"/>
    </location>
</feature>
<feature type="region of interest" description="Disordered" evidence="1">
    <location>
        <begin position="665"/>
        <end position="718"/>
    </location>
</feature>
<name>A0ABR0TIC1_AURPU</name>
<feature type="compositionally biased region" description="Low complexity" evidence="1">
    <location>
        <begin position="85"/>
        <end position="99"/>
    </location>
</feature>
<feature type="compositionally biased region" description="Pro residues" evidence="1">
    <location>
        <begin position="1020"/>
        <end position="1035"/>
    </location>
</feature>
<feature type="region of interest" description="Disordered" evidence="1">
    <location>
        <begin position="812"/>
        <end position="1118"/>
    </location>
</feature>
<dbReference type="Proteomes" id="UP001341245">
    <property type="component" value="Unassembled WGS sequence"/>
</dbReference>
<accession>A0ABR0TIC1</accession>
<feature type="compositionally biased region" description="Basic and acidic residues" evidence="1">
    <location>
        <begin position="1107"/>
        <end position="1118"/>
    </location>
</feature>
<feature type="compositionally biased region" description="Polar residues" evidence="1">
    <location>
        <begin position="821"/>
        <end position="833"/>
    </location>
</feature>
<protein>
    <submittedName>
        <fullName evidence="2">Uncharacterized protein</fullName>
    </submittedName>
</protein>
<feature type="compositionally biased region" description="Acidic residues" evidence="1">
    <location>
        <begin position="282"/>
        <end position="292"/>
    </location>
</feature>
<feature type="compositionally biased region" description="Polar residues" evidence="1">
    <location>
        <begin position="74"/>
        <end position="84"/>
    </location>
</feature>
<feature type="compositionally biased region" description="Polar residues" evidence="1">
    <location>
        <begin position="963"/>
        <end position="973"/>
    </location>
</feature>
<feature type="compositionally biased region" description="Polar residues" evidence="1">
    <location>
        <begin position="693"/>
        <end position="704"/>
    </location>
</feature>
<gene>
    <name evidence="2" type="ORF">QM012_009007</name>
</gene>
<feature type="compositionally biased region" description="Acidic residues" evidence="1">
    <location>
        <begin position="258"/>
        <end position="268"/>
    </location>
</feature>
<feature type="compositionally biased region" description="Polar residues" evidence="1">
    <location>
        <begin position="334"/>
        <end position="354"/>
    </location>
</feature>
<evidence type="ECO:0000313" key="2">
    <source>
        <dbReference type="EMBL" id="KAK6004157.1"/>
    </source>
</evidence>
<feature type="compositionally biased region" description="Polar residues" evidence="1">
    <location>
        <begin position="848"/>
        <end position="870"/>
    </location>
</feature>
<reference evidence="2 3" key="1">
    <citation type="submission" date="2023-11" db="EMBL/GenBank/DDBJ databases">
        <title>Draft genome sequence and annotation of the polyextremotolerant black yeast-like fungus Aureobasidium pullulans NRRL 62042.</title>
        <authorList>
            <person name="Dielentheis-Frenken M.R.E."/>
            <person name="Wibberg D."/>
            <person name="Blank L.M."/>
            <person name="Tiso T."/>
        </authorList>
    </citation>
    <scope>NUCLEOTIDE SEQUENCE [LARGE SCALE GENOMIC DNA]</scope>
    <source>
        <strain evidence="2 3">NRRL 62042</strain>
    </source>
</reference>
<feature type="region of interest" description="Disordered" evidence="1">
    <location>
        <begin position="737"/>
        <end position="797"/>
    </location>
</feature>
<feature type="compositionally biased region" description="Polar residues" evidence="1">
    <location>
        <begin position="941"/>
        <end position="952"/>
    </location>
</feature>
<proteinExistence type="predicted"/>
<feature type="compositionally biased region" description="Pro residues" evidence="1">
    <location>
        <begin position="994"/>
        <end position="1003"/>
    </location>
</feature>
<feature type="compositionally biased region" description="Polar residues" evidence="1">
    <location>
        <begin position="240"/>
        <end position="251"/>
    </location>
</feature>
<evidence type="ECO:0000256" key="1">
    <source>
        <dbReference type="SAM" id="MobiDB-lite"/>
    </source>
</evidence>